<dbReference type="SUPFAM" id="SSF56762">
    <property type="entry name" value="HydB/Nqo4-like"/>
    <property type="match status" value="1"/>
</dbReference>
<dbReference type="GO" id="GO:0005886">
    <property type="term" value="C:plasma membrane"/>
    <property type="evidence" value="ECO:0007669"/>
    <property type="project" value="UniProtKB-SubCell"/>
</dbReference>
<feature type="compositionally biased region" description="Basic and acidic residues" evidence="8">
    <location>
        <begin position="1"/>
        <end position="19"/>
    </location>
</feature>
<dbReference type="InterPro" id="IPR014029">
    <property type="entry name" value="NADH_UbQ_OxRdtase_49kDa_CS"/>
</dbReference>
<dbReference type="Pfam" id="PF00346">
    <property type="entry name" value="Complex1_49kDa"/>
    <property type="match status" value="1"/>
</dbReference>
<keyword evidence="4 6" id="KW-1278">Translocase</keyword>
<dbReference type="HAMAP" id="MF_01358">
    <property type="entry name" value="NDH1_NuoD"/>
    <property type="match status" value="1"/>
</dbReference>
<comment type="function">
    <text evidence="1 6">NDH-1 shuttles electrons from NADH, via FMN and iron-sulfur (Fe-S) centers, to quinones in the respiratory chain. The immediate electron acceptor for the enzyme in this species is believed to be ubiquinone. Couples the redox reaction to proton translocation (for every two electrons transferred, four hydrogen ions are translocated across the cytoplasmic membrane), and thus conserves the redox energy in a proton gradient.</text>
</comment>
<keyword evidence="6" id="KW-0830">Ubiquinone</keyword>
<dbReference type="GO" id="GO:0051287">
    <property type="term" value="F:NAD binding"/>
    <property type="evidence" value="ECO:0007669"/>
    <property type="project" value="InterPro"/>
</dbReference>
<dbReference type="PANTHER" id="PTHR11993">
    <property type="entry name" value="NADH-UBIQUINONE OXIDOREDUCTASE 49 KDA SUBUNIT"/>
    <property type="match status" value="1"/>
</dbReference>
<comment type="subcellular location">
    <subcellularLocation>
        <location evidence="6">Cell membrane</location>
        <topology evidence="6">Peripheral membrane protein</topology>
        <orientation evidence="6">Cytoplasmic side</orientation>
    </subcellularLocation>
</comment>
<dbReference type="AlphaFoldDB" id="A0A2U3QEU5"/>
<evidence type="ECO:0000259" key="9">
    <source>
        <dbReference type="Pfam" id="PF00346"/>
    </source>
</evidence>
<dbReference type="InterPro" id="IPR029014">
    <property type="entry name" value="NiFe-Hase_large"/>
</dbReference>
<dbReference type="Proteomes" id="UP000245125">
    <property type="component" value="Unassembled WGS sequence"/>
</dbReference>
<evidence type="ECO:0000313" key="11">
    <source>
        <dbReference type="Proteomes" id="UP000245125"/>
    </source>
</evidence>
<dbReference type="GO" id="GO:0050136">
    <property type="term" value="F:NADH dehydrogenase (quinone) (non-electrogenic) activity"/>
    <property type="evidence" value="ECO:0007669"/>
    <property type="project" value="UniProtKB-UniRule"/>
</dbReference>
<evidence type="ECO:0000256" key="1">
    <source>
        <dbReference type="ARBA" id="ARBA00002378"/>
    </source>
</evidence>
<evidence type="ECO:0000256" key="4">
    <source>
        <dbReference type="ARBA" id="ARBA00022967"/>
    </source>
</evidence>
<dbReference type="InterPro" id="IPR022885">
    <property type="entry name" value="NDH1_su_D/H"/>
</dbReference>
<evidence type="ECO:0000256" key="8">
    <source>
        <dbReference type="SAM" id="MobiDB-lite"/>
    </source>
</evidence>
<evidence type="ECO:0000256" key="6">
    <source>
        <dbReference type="HAMAP-Rule" id="MF_01358"/>
    </source>
</evidence>
<keyword evidence="6" id="KW-0874">Quinone</keyword>
<dbReference type="Gene3D" id="1.10.645.10">
    <property type="entry name" value="Cytochrome-c3 Hydrogenase, chain B"/>
    <property type="match status" value="1"/>
</dbReference>
<protein>
    <recommendedName>
        <fullName evidence="6">NADH-quinone oxidoreductase subunit D</fullName>
        <ecNumber evidence="6">7.1.1.-</ecNumber>
    </recommendedName>
    <alternativeName>
        <fullName evidence="6">NADH dehydrogenase I subunit D</fullName>
    </alternativeName>
    <alternativeName>
        <fullName evidence="6">NDH-1 subunit D</fullName>
    </alternativeName>
</protein>
<dbReference type="InterPro" id="IPR001135">
    <property type="entry name" value="NADH_Q_OxRdtase_suD"/>
</dbReference>
<keyword evidence="11" id="KW-1185">Reference proteome</keyword>
<evidence type="ECO:0000256" key="5">
    <source>
        <dbReference type="ARBA" id="ARBA00023027"/>
    </source>
</evidence>
<dbReference type="EMBL" id="OUUY01000046">
    <property type="protein sequence ID" value="SPP99951.1"/>
    <property type="molecule type" value="Genomic_DNA"/>
</dbReference>
<feature type="region of interest" description="Disordered" evidence="8">
    <location>
        <begin position="1"/>
        <end position="24"/>
    </location>
</feature>
<feature type="domain" description="NADH-quinone oxidoreductase subunit D" evidence="9">
    <location>
        <begin position="142"/>
        <end position="412"/>
    </location>
</feature>
<sequence>MSAEEYKAGDQNLTERTEPEENTFETTELTISMGPQHPATHGVLRLVLDLDGENVVKCTPYVGYLHRGVEKLGENRTYFAALPLTDRLDYISSMNNNVGYVNAVEKLFGIEAPERAKFIRTIVAEMGRISSHIIWLGTHVLDIGATTPFLHAMAQRERILDLFEMLCGARLTVSYPRVGGVRNDISQEFLDALYEFVLEFPSNMDNYETLVTENRIWKDRTVGIGVISAEEAVNWGLTGGTLRGSGVDYDIRKYAPYDAYDKIEFDVPVGKAGDCYDRYMVRVGELRQANRIIKQCIEKLPAGPVMAEAPKLTLPPKDMILKDMEHLIHQFILITKGPSIAEGEVYVATEVPKGELGFYFVSDGTGKPYRMRVRAPSFVHASVLPRLCKGALIADVIANIGTIDIVLGECDR</sequence>
<evidence type="ECO:0000256" key="3">
    <source>
        <dbReference type="ARBA" id="ARBA00022448"/>
    </source>
</evidence>
<dbReference type="GO" id="GO:0048038">
    <property type="term" value="F:quinone binding"/>
    <property type="evidence" value="ECO:0007669"/>
    <property type="project" value="UniProtKB-KW"/>
</dbReference>
<proteinExistence type="inferred from homology"/>
<name>A0A2U3QEU5_9BACT</name>
<accession>A0A2U3QEU5</accession>
<gene>
    <name evidence="6 10" type="primary">nuoD</name>
    <name evidence="10" type="ORF">NBG4_140011</name>
</gene>
<keyword evidence="6" id="KW-0472">Membrane</keyword>
<keyword evidence="6" id="KW-1003">Cell membrane</keyword>
<keyword evidence="10" id="KW-0560">Oxidoreductase</keyword>
<dbReference type="NCBIfam" id="NF004739">
    <property type="entry name" value="PRK06075.1"/>
    <property type="match status" value="1"/>
</dbReference>
<reference evidence="11" key="1">
    <citation type="submission" date="2018-03" db="EMBL/GenBank/DDBJ databases">
        <authorList>
            <person name="Zecchin S."/>
        </authorList>
    </citation>
    <scope>NUCLEOTIDE SEQUENCE [LARGE SCALE GENOMIC DNA]</scope>
</reference>
<dbReference type="EC" id="7.1.1.-" evidence="6"/>
<keyword evidence="3 6" id="KW-0813">Transport</keyword>
<evidence type="ECO:0000313" key="10">
    <source>
        <dbReference type="EMBL" id="SPP99951.1"/>
    </source>
</evidence>
<dbReference type="OrthoDB" id="9801496at2"/>
<evidence type="ECO:0000256" key="7">
    <source>
        <dbReference type="RuleBase" id="RU003685"/>
    </source>
</evidence>
<dbReference type="PROSITE" id="PS00535">
    <property type="entry name" value="COMPLEX1_49K"/>
    <property type="match status" value="1"/>
</dbReference>
<comment type="catalytic activity">
    <reaction evidence="6">
        <text>a quinone + NADH + 5 H(+)(in) = a quinol + NAD(+) + 4 H(+)(out)</text>
        <dbReference type="Rhea" id="RHEA:57888"/>
        <dbReference type="ChEBI" id="CHEBI:15378"/>
        <dbReference type="ChEBI" id="CHEBI:24646"/>
        <dbReference type="ChEBI" id="CHEBI:57540"/>
        <dbReference type="ChEBI" id="CHEBI:57945"/>
        <dbReference type="ChEBI" id="CHEBI:132124"/>
    </reaction>
</comment>
<organism evidence="10 11">
    <name type="scientific">Candidatus Sulfobium mesophilum</name>
    <dbReference type="NCBI Taxonomy" id="2016548"/>
    <lineage>
        <taxon>Bacteria</taxon>
        <taxon>Pseudomonadati</taxon>
        <taxon>Nitrospirota</taxon>
        <taxon>Nitrospiria</taxon>
        <taxon>Nitrospirales</taxon>
        <taxon>Nitrospiraceae</taxon>
        <taxon>Candidatus Sulfobium</taxon>
    </lineage>
</organism>
<comment type="subunit">
    <text evidence="6">NDH-1 is composed of 14 different subunits. Subunits NuoB, C, D, E, F, and G constitute the peripheral sector of the complex.</text>
</comment>
<dbReference type="NCBIfam" id="TIGR01962">
    <property type="entry name" value="NuoD"/>
    <property type="match status" value="1"/>
</dbReference>
<dbReference type="PANTHER" id="PTHR11993:SF10">
    <property type="entry name" value="NADH DEHYDROGENASE [UBIQUINONE] IRON-SULFUR PROTEIN 2, MITOCHONDRIAL"/>
    <property type="match status" value="1"/>
</dbReference>
<keyword evidence="5 6" id="KW-0520">NAD</keyword>
<evidence type="ECO:0000256" key="2">
    <source>
        <dbReference type="ARBA" id="ARBA00005769"/>
    </source>
</evidence>
<comment type="similarity">
    <text evidence="2 6 7">Belongs to the complex I 49 kDa subunit family.</text>
</comment>